<comment type="caution">
    <text evidence="1">The sequence shown here is derived from an EMBL/GenBank/DDBJ whole genome shotgun (WGS) entry which is preliminary data.</text>
</comment>
<name>A0ABX3GIV2_9BACL</name>
<dbReference type="EMBL" id="MPVP01000301">
    <property type="protein sequence ID" value="OMD14809.1"/>
    <property type="molecule type" value="Genomic_DNA"/>
</dbReference>
<organism evidence="1 2">
    <name type="scientific">Paenibacillus odorifer</name>
    <dbReference type="NCBI Taxonomy" id="189426"/>
    <lineage>
        <taxon>Bacteria</taxon>
        <taxon>Bacillati</taxon>
        <taxon>Bacillota</taxon>
        <taxon>Bacilli</taxon>
        <taxon>Bacillales</taxon>
        <taxon>Paenibacillaceae</taxon>
        <taxon>Paenibacillus</taxon>
    </lineage>
</organism>
<protein>
    <submittedName>
        <fullName evidence="1">Uncharacterized protein</fullName>
    </submittedName>
</protein>
<proteinExistence type="predicted"/>
<accession>A0ABX3GIV2</accession>
<dbReference type="Proteomes" id="UP000187158">
    <property type="component" value="Unassembled WGS sequence"/>
</dbReference>
<evidence type="ECO:0000313" key="1">
    <source>
        <dbReference type="EMBL" id="OMD14809.1"/>
    </source>
</evidence>
<dbReference type="Pfam" id="PF18742">
    <property type="entry name" value="DpnII-MboI"/>
    <property type="match status" value="1"/>
</dbReference>
<reference evidence="1 2" key="1">
    <citation type="submission" date="2016-11" db="EMBL/GenBank/DDBJ databases">
        <title>Paenibacillus species isolates.</title>
        <authorList>
            <person name="Beno S.M."/>
        </authorList>
    </citation>
    <scope>NUCLEOTIDE SEQUENCE [LARGE SCALE GENOMIC DNA]</scope>
    <source>
        <strain evidence="1 2">FSL H7-0433</strain>
    </source>
</reference>
<sequence length="159" mass="18320">MSVSGNISSSYDSVLKLCYRFHMVARQLRSRHSDRPTLDINDEYDVQDLFHALLLLDFDDVRPEEWTPSYAGSSSRVDFLLKKEQIIIEIKKTRKGLAARDIGEQLLVDIQRYQSHPDCKMLICFVYDPEGRVSNPFGIENDLSREFEGVPVKVVIVPK</sequence>
<gene>
    <name evidence="1" type="ORF">BSO21_27640</name>
</gene>
<keyword evidence="2" id="KW-1185">Reference proteome</keyword>
<evidence type="ECO:0000313" key="2">
    <source>
        <dbReference type="Proteomes" id="UP000187158"/>
    </source>
</evidence>